<dbReference type="InterPro" id="IPR001077">
    <property type="entry name" value="COMT_C"/>
</dbReference>
<keyword evidence="8" id="KW-1185">Reference proteome</keyword>
<dbReference type="PANTHER" id="PTHR43712:SF2">
    <property type="entry name" value="O-METHYLTRANSFERASE CICE"/>
    <property type="match status" value="1"/>
</dbReference>
<evidence type="ECO:0000256" key="3">
    <source>
        <dbReference type="ARBA" id="ARBA00022691"/>
    </source>
</evidence>
<feature type="domain" description="O-methyltransferase C-terminal" evidence="5">
    <location>
        <begin position="110"/>
        <end position="301"/>
    </location>
</feature>
<proteinExistence type="predicted"/>
<name>A0A9X2ICK8_9GAMM</name>
<dbReference type="PROSITE" id="PS51683">
    <property type="entry name" value="SAM_OMT_II"/>
    <property type="match status" value="1"/>
</dbReference>
<protein>
    <submittedName>
        <fullName evidence="7">Methyltransferase</fullName>
    </submittedName>
</protein>
<feature type="active site" description="Proton acceptor" evidence="4">
    <location>
        <position position="230"/>
    </location>
</feature>
<dbReference type="Pfam" id="PF00891">
    <property type="entry name" value="Methyltransf_2"/>
    <property type="match status" value="1"/>
</dbReference>
<gene>
    <name evidence="7" type="ORF">LOX96_14580</name>
</gene>
<dbReference type="PIRSF" id="PIRSF005739">
    <property type="entry name" value="O-mtase"/>
    <property type="match status" value="1"/>
</dbReference>
<feature type="domain" description="O-methyltransferase dimerisation" evidence="6">
    <location>
        <begin position="19"/>
        <end position="84"/>
    </location>
</feature>
<comment type="caution">
    <text evidence="7">The sequence shown here is derived from an EMBL/GenBank/DDBJ whole genome shotgun (WGS) entry which is preliminary data.</text>
</comment>
<dbReference type="Gene3D" id="1.10.10.10">
    <property type="entry name" value="Winged helix-like DNA-binding domain superfamily/Winged helix DNA-binding domain"/>
    <property type="match status" value="1"/>
</dbReference>
<keyword evidence="3" id="KW-0949">S-adenosyl-L-methionine</keyword>
<reference evidence="7" key="1">
    <citation type="submission" date="2021-11" db="EMBL/GenBank/DDBJ databases">
        <title>Legionella maioricencis sp. nov., a new species isolated from hot water samples in Mallorca.</title>
        <authorList>
            <person name="Crespi S."/>
            <person name="Drasar V."/>
            <person name="Salva-Serra F."/>
            <person name="Jaen-Luchoro D."/>
            <person name="Pineiro-Iglesias B."/>
            <person name="Aliaga F."/>
            <person name="Fernandez-Juarez V."/>
            <person name="Coll G."/>
            <person name="Moore E.R.B."/>
            <person name="Bennasar-Figueras A."/>
        </authorList>
    </citation>
    <scope>NUCLEOTIDE SEQUENCE</scope>
    <source>
        <strain evidence="7">HCPI-6</strain>
    </source>
</reference>
<dbReference type="InterPro" id="IPR036388">
    <property type="entry name" value="WH-like_DNA-bd_sf"/>
</dbReference>
<evidence type="ECO:0000259" key="6">
    <source>
        <dbReference type="Pfam" id="PF08100"/>
    </source>
</evidence>
<sequence>MDVESTPAHIQLAIMSRDYVVSRSIQAIAKLGIADHMSDKLTPVGIIAKKTSTIPELLDRLLSFLSAYGLFTKVDDSYALTSLSYPLQQDNAHSIKEVLCMVDESWWQAFAHLDTELKTGVSAFKLQHGIDFFNYLDQHAETKTNYEKGLAVLSTFDDKAITQGYDFGQHQHLVNIGNKTAGLTNAINTRYPAVFIHNLDINFQLNIQELNDQLKNLQHIDGYLVKALLHDYSETVIKQVLHACYTHMPNHSSLIIAEQIIPNDPLPHTNKTMDIIMMVLVGGRQRTLTNWQELIESSGFKLTSTYPTSGLLTLMEYKILK</sequence>
<dbReference type="GO" id="GO:0008171">
    <property type="term" value="F:O-methyltransferase activity"/>
    <property type="evidence" value="ECO:0007669"/>
    <property type="project" value="InterPro"/>
</dbReference>
<dbReference type="Gene3D" id="3.40.50.150">
    <property type="entry name" value="Vaccinia Virus protein VP39"/>
    <property type="match status" value="1"/>
</dbReference>
<organism evidence="7 8">
    <name type="scientific">Legionella maioricensis</name>
    <dbReference type="NCBI Taxonomy" id="2896528"/>
    <lineage>
        <taxon>Bacteria</taxon>
        <taxon>Pseudomonadati</taxon>
        <taxon>Pseudomonadota</taxon>
        <taxon>Gammaproteobacteria</taxon>
        <taxon>Legionellales</taxon>
        <taxon>Legionellaceae</taxon>
        <taxon>Legionella</taxon>
    </lineage>
</organism>
<dbReference type="Pfam" id="PF08100">
    <property type="entry name" value="Dimerisation"/>
    <property type="match status" value="1"/>
</dbReference>
<dbReference type="InterPro" id="IPR016461">
    <property type="entry name" value="COMT-like"/>
</dbReference>
<dbReference type="PANTHER" id="PTHR43712">
    <property type="entry name" value="PUTATIVE (AFU_ORTHOLOGUE AFUA_4G14580)-RELATED"/>
    <property type="match status" value="1"/>
</dbReference>
<evidence type="ECO:0000313" key="8">
    <source>
        <dbReference type="Proteomes" id="UP001139721"/>
    </source>
</evidence>
<dbReference type="GO" id="GO:0032259">
    <property type="term" value="P:methylation"/>
    <property type="evidence" value="ECO:0007669"/>
    <property type="project" value="UniProtKB-KW"/>
</dbReference>
<evidence type="ECO:0000256" key="4">
    <source>
        <dbReference type="PIRSR" id="PIRSR005739-1"/>
    </source>
</evidence>
<accession>A0A9X2ICK8</accession>
<dbReference type="GO" id="GO:0046983">
    <property type="term" value="F:protein dimerization activity"/>
    <property type="evidence" value="ECO:0007669"/>
    <property type="project" value="InterPro"/>
</dbReference>
<evidence type="ECO:0000313" key="7">
    <source>
        <dbReference type="EMBL" id="MCL9685326.1"/>
    </source>
</evidence>
<dbReference type="InterPro" id="IPR012967">
    <property type="entry name" value="COMT_dimerisation"/>
</dbReference>
<evidence type="ECO:0000256" key="2">
    <source>
        <dbReference type="ARBA" id="ARBA00022679"/>
    </source>
</evidence>
<evidence type="ECO:0000259" key="5">
    <source>
        <dbReference type="Pfam" id="PF00891"/>
    </source>
</evidence>
<dbReference type="Proteomes" id="UP001139721">
    <property type="component" value="Unassembled WGS sequence"/>
</dbReference>
<dbReference type="InterPro" id="IPR036390">
    <property type="entry name" value="WH_DNA-bd_sf"/>
</dbReference>
<dbReference type="InterPro" id="IPR029063">
    <property type="entry name" value="SAM-dependent_MTases_sf"/>
</dbReference>
<evidence type="ECO:0000256" key="1">
    <source>
        <dbReference type="ARBA" id="ARBA00022603"/>
    </source>
</evidence>
<dbReference type="SUPFAM" id="SSF53335">
    <property type="entry name" value="S-adenosyl-L-methionine-dependent methyltransferases"/>
    <property type="match status" value="1"/>
</dbReference>
<keyword evidence="1 7" id="KW-0489">Methyltransferase</keyword>
<keyword evidence="2" id="KW-0808">Transferase</keyword>
<dbReference type="RefSeq" id="WP_250423779.1">
    <property type="nucleotide sequence ID" value="NZ_JAJKBJ010000023.1"/>
</dbReference>
<dbReference type="SUPFAM" id="SSF46785">
    <property type="entry name" value="Winged helix' DNA-binding domain"/>
    <property type="match status" value="1"/>
</dbReference>
<dbReference type="AlphaFoldDB" id="A0A9X2ICK8"/>
<dbReference type="EMBL" id="JAJKBJ010000023">
    <property type="protein sequence ID" value="MCL9685326.1"/>
    <property type="molecule type" value="Genomic_DNA"/>
</dbReference>